<gene>
    <name evidence="1" type="ORF">NHP190020_03510</name>
    <name evidence="2" type="ORF">SNTW_01640</name>
</gene>
<evidence type="ECO:0000313" key="3">
    <source>
        <dbReference type="Proteomes" id="UP000317935"/>
    </source>
</evidence>
<reference evidence="2 3" key="1">
    <citation type="submission" date="2019-06" db="EMBL/GenBank/DDBJ databases">
        <title>Complete genome sequence of Helicobacter suis SNTW101c.</title>
        <authorList>
            <person name="Rimbara E."/>
            <person name="Suzuki M."/>
            <person name="Matsui H."/>
            <person name="Nakamura M."/>
            <person name="Mori S."/>
            <person name="Shibayama K."/>
        </authorList>
    </citation>
    <scope>NUCLEOTIDE SEQUENCE [LARGE SCALE GENOMIC DNA]</scope>
    <source>
        <strain evidence="2 3">SNTW101c</strain>
    </source>
</reference>
<dbReference type="AlphaFoldDB" id="A0A6J4CVL5"/>
<reference evidence="1 4" key="2">
    <citation type="submission" date="2020-04" db="EMBL/GenBank/DDBJ databases">
        <title>Genomic analysis of gastric non-Helicobacter pylori Helicobacters isolated in Japan.</title>
        <authorList>
            <person name="Suzuki M."/>
            <person name="Rimbara E."/>
        </authorList>
    </citation>
    <scope>NUCLEOTIDE SEQUENCE [LARGE SCALE GENOMIC DNA]</scope>
    <source>
        <strain evidence="1 4">NHP19-0020</strain>
    </source>
</reference>
<dbReference type="RefSeq" id="WP_006563898.1">
    <property type="nucleotide sequence ID" value="NZ_AP019774.1"/>
</dbReference>
<dbReference type="OrthoDB" id="5334568at2"/>
<dbReference type="Proteomes" id="UP000317935">
    <property type="component" value="Chromosome"/>
</dbReference>
<evidence type="ECO:0000313" key="1">
    <source>
        <dbReference type="EMBL" id="BCD45312.1"/>
    </source>
</evidence>
<evidence type="ECO:0000313" key="2">
    <source>
        <dbReference type="EMBL" id="BCD69519.1"/>
    </source>
</evidence>
<dbReference type="Proteomes" id="UP000509742">
    <property type="component" value="Chromosome"/>
</dbReference>
<accession>A0A6J4CVL5</accession>
<evidence type="ECO:0000313" key="4">
    <source>
        <dbReference type="Proteomes" id="UP000509742"/>
    </source>
</evidence>
<dbReference type="GeneID" id="56928019"/>
<name>A0A6J4CVL5_9HELI</name>
<sequence>MERAIALVGVYELQGLIPEALEVCKSILRNDPHNQQALQMYKRLSALKPHSKVATTPPKKKPTPPSLSQYAPLQHFQTQNMQTLFIQATTQAELQTIEEWLIRWN</sequence>
<protein>
    <recommendedName>
        <fullName evidence="5">Tetratricopeptide repeat protein</fullName>
    </recommendedName>
</protein>
<proteinExistence type="predicted"/>
<evidence type="ECO:0008006" key="5">
    <source>
        <dbReference type="Google" id="ProtNLM"/>
    </source>
</evidence>
<organism evidence="2 3">
    <name type="scientific">Helicobacter suis</name>
    <dbReference type="NCBI Taxonomy" id="104628"/>
    <lineage>
        <taxon>Bacteria</taxon>
        <taxon>Pseudomonadati</taxon>
        <taxon>Campylobacterota</taxon>
        <taxon>Epsilonproteobacteria</taxon>
        <taxon>Campylobacterales</taxon>
        <taxon>Helicobacteraceae</taxon>
        <taxon>Helicobacter</taxon>
    </lineage>
</organism>
<keyword evidence="4" id="KW-1185">Reference proteome</keyword>
<dbReference type="EMBL" id="AP023036">
    <property type="protein sequence ID" value="BCD45312.1"/>
    <property type="molecule type" value="Genomic_DNA"/>
</dbReference>
<dbReference type="EMBL" id="AP019774">
    <property type="protein sequence ID" value="BCD69519.1"/>
    <property type="molecule type" value="Genomic_DNA"/>
</dbReference>